<accession>A0A1A9I8Z9</accession>
<dbReference type="AlphaFoldDB" id="A0A1A9I8Z9"/>
<feature type="domain" description="SusD-like N-terminal" evidence="7">
    <location>
        <begin position="23"/>
        <end position="208"/>
    </location>
</feature>
<proteinExistence type="inferred from homology"/>
<evidence type="ECO:0000313" key="9">
    <source>
        <dbReference type="Proteomes" id="UP000077667"/>
    </source>
</evidence>
<sequence>MKTKHLLYIITLLSLGTSCKKVLDRSPQDAITDLNFWKSVDNLKLYCNNFYERLSVPTSTSENQSDNSVPNTPNSFLYNQTVVPANNGGWASGDWQYIRNANYFLTHYQEVVDDPAVINQYVGEIKFFRAYEYFNKVKSFGDVPWINKDLNTNDSSFLYQSRTARQIVIDSVIADLNFAVTNLPTPDKAELGRLHKYAALQMLARVNLYQGTWMKYRNISGWQVYLNNAVDAAKQMMQSNLYAIPKPTALSYYKNGDLVDAKTGTHAARDYPLYYREQFITEDLTTNKECVMPKIYVLDVLTSGLSRTVGEPNVGVSKDLIEDFLCDDGLPIALSSRYKGDDSAAIEFLNRDPRLRNMIDNRFLPSNMNNGNLVSNYLSPISSSTPTGYLAYKFRSPITKQNEANQTTYDMFVFRYAEVLLIYAEALAELGTITQADLDNSINLLRARLDEPSLPDGKMARLTLNPPADPNATTINGKPRYGYAVTPLIYEIRRERRIELAFEGFRWDDIVRWNAGKLIENPKTVYGIVASQNVRNEYNSYYNSNVFTGVNLKTITDWDGKNKQVIAPYTIPMRVWNDKLYLNPIPQDQINLGKGALTQNPGW</sequence>
<protein>
    <recommendedName>
        <fullName evidence="10">Carbohydrate-binding protein SusD</fullName>
    </recommendedName>
</protein>
<feature type="domain" description="RagB/SusD" evidence="6">
    <location>
        <begin position="313"/>
        <end position="603"/>
    </location>
</feature>
<dbReference type="PROSITE" id="PS51257">
    <property type="entry name" value="PROKAR_LIPOPROTEIN"/>
    <property type="match status" value="1"/>
</dbReference>
<evidence type="ECO:0000256" key="4">
    <source>
        <dbReference type="ARBA" id="ARBA00023136"/>
    </source>
</evidence>
<comment type="subcellular location">
    <subcellularLocation>
        <location evidence="1">Cell outer membrane</location>
    </subcellularLocation>
</comment>
<dbReference type="Proteomes" id="UP000077667">
    <property type="component" value="Chromosome"/>
</dbReference>
<evidence type="ECO:0000256" key="1">
    <source>
        <dbReference type="ARBA" id="ARBA00004442"/>
    </source>
</evidence>
<evidence type="ECO:0000259" key="6">
    <source>
        <dbReference type="Pfam" id="PF07980"/>
    </source>
</evidence>
<dbReference type="EMBL" id="CP015772">
    <property type="protein sequence ID" value="ANH84053.1"/>
    <property type="molecule type" value="Genomic_DNA"/>
</dbReference>
<name>A0A1A9I8Z9_9BACT</name>
<dbReference type="KEGG" id="nia:A8C56_18560"/>
<organism evidence="8 9">
    <name type="scientific">Niabella ginsenosidivorans</name>
    <dbReference type="NCBI Taxonomy" id="1176587"/>
    <lineage>
        <taxon>Bacteria</taxon>
        <taxon>Pseudomonadati</taxon>
        <taxon>Bacteroidota</taxon>
        <taxon>Chitinophagia</taxon>
        <taxon>Chitinophagales</taxon>
        <taxon>Chitinophagaceae</taxon>
        <taxon>Niabella</taxon>
    </lineage>
</organism>
<dbReference type="GO" id="GO:0009279">
    <property type="term" value="C:cell outer membrane"/>
    <property type="evidence" value="ECO:0007669"/>
    <property type="project" value="UniProtKB-SubCell"/>
</dbReference>
<evidence type="ECO:0008006" key="10">
    <source>
        <dbReference type="Google" id="ProtNLM"/>
    </source>
</evidence>
<dbReference type="OrthoDB" id="5694214at2"/>
<dbReference type="Pfam" id="PF07980">
    <property type="entry name" value="SusD_RagB"/>
    <property type="match status" value="1"/>
</dbReference>
<dbReference type="InterPro" id="IPR011990">
    <property type="entry name" value="TPR-like_helical_dom_sf"/>
</dbReference>
<dbReference type="InterPro" id="IPR012944">
    <property type="entry name" value="SusD_RagB_dom"/>
</dbReference>
<evidence type="ECO:0000313" key="8">
    <source>
        <dbReference type="EMBL" id="ANH84053.1"/>
    </source>
</evidence>
<comment type="similarity">
    <text evidence="2">Belongs to the SusD family.</text>
</comment>
<dbReference type="Gene3D" id="1.25.40.390">
    <property type="match status" value="1"/>
</dbReference>
<reference evidence="8 9" key="1">
    <citation type="submission" date="2016-05" db="EMBL/GenBank/DDBJ databases">
        <title>Niabella ginsenosidivorans BS26 whole genome sequencing.</title>
        <authorList>
            <person name="Im W.T."/>
            <person name="Siddiqi M.Z."/>
        </authorList>
    </citation>
    <scope>NUCLEOTIDE SEQUENCE [LARGE SCALE GENOMIC DNA]</scope>
    <source>
        <strain evidence="8 9">BS26</strain>
    </source>
</reference>
<keyword evidence="3" id="KW-0732">Signal</keyword>
<dbReference type="RefSeq" id="WP_067762262.1">
    <property type="nucleotide sequence ID" value="NZ_CP015772.1"/>
</dbReference>
<keyword evidence="9" id="KW-1185">Reference proteome</keyword>
<evidence type="ECO:0000256" key="3">
    <source>
        <dbReference type="ARBA" id="ARBA00022729"/>
    </source>
</evidence>
<evidence type="ECO:0000256" key="2">
    <source>
        <dbReference type="ARBA" id="ARBA00006275"/>
    </source>
</evidence>
<keyword evidence="4" id="KW-0472">Membrane</keyword>
<evidence type="ECO:0000259" key="7">
    <source>
        <dbReference type="Pfam" id="PF14322"/>
    </source>
</evidence>
<dbReference type="STRING" id="1176587.A8C56_18560"/>
<dbReference type="SUPFAM" id="SSF48452">
    <property type="entry name" value="TPR-like"/>
    <property type="match status" value="1"/>
</dbReference>
<dbReference type="Pfam" id="PF14322">
    <property type="entry name" value="SusD-like_3"/>
    <property type="match status" value="1"/>
</dbReference>
<evidence type="ECO:0000256" key="5">
    <source>
        <dbReference type="ARBA" id="ARBA00023237"/>
    </source>
</evidence>
<keyword evidence="5" id="KW-0998">Cell outer membrane</keyword>
<dbReference type="InterPro" id="IPR033985">
    <property type="entry name" value="SusD-like_N"/>
</dbReference>
<gene>
    <name evidence="8" type="ORF">A8C56_18560</name>
</gene>